<keyword evidence="1" id="KW-0732">Signal</keyword>
<evidence type="ECO:0000256" key="1">
    <source>
        <dbReference type="SAM" id="SignalP"/>
    </source>
</evidence>
<dbReference type="Gene3D" id="3.10.450.50">
    <property type="match status" value="1"/>
</dbReference>
<organism evidence="2 3">
    <name type="scientific">Colwellia psychrerythraea</name>
    <name type="common">Vibrio psychroerythus</name>
    <dbReference type="NCBI Taxonomy" id="28229"/>
    <lineage>
        <taxon>Bacteria</taxon>
        <taxon>Pseudomonadati</taxon>
        <taxon>Pseudomonadota</taxon>
        <taxon>Gammaproteobacteria</taxon>
        <taxon>Alteromonadales</taxon>
        <taxon>Colwelliaceae</taxon>
        <taxon>Colwellia</taxon>
    </lineage>
</organism>
<dbReference type="AlphaFoldDB" id="A0A099KT36"/>
<comment type="caution">
    <text evidence="2">The sequence shown here is derived from an EMBL/GenBank/DDBJ whole genome shotgun (WGS) entry which is preliminary data.</text>
</comment>
<feature type="signal peptide" evidence="1">
    <location>
        <begin position="1"/>
        <end position="17"/>
    </location>
</feature>
<dbReference type="EMBL" id="JQED01000008">
    <property type="protein sequence ID" value="KGJ93671.1"/>
    <property type="molecule type" value="Genomic_DNA"/>
</dbReference>
<sequence length="165" mass="19421" precursor="true">MRIILSLFIIFILNACASTHENNQLPQVVKEYFDTYSQRDNFKKFMSYYADNAQFKDIIYGNSLQGKDEIKEFLNWDKGEFETLMGTKALTVTKHTYGKNTVITEGYFHTFSYYGQKLGPWLFVITLEFDSENKIIKQTDWINYTPRANFLGGKNMNEVLERKEL</sequence>
<accession>A0A099KT36</accession>
<protein>
    <recommendedName>
        <fullName evidence="4">SnoaL-like domain-containing protein</fullName>
    </recommendedName>
</protein>
<dbReference type="OrthoDB" id="1452216at2"/>
<name>A0A099KT36_COLPS</name>
<evidence type="ECO:0000313" key="2">
    <source>
        <dbReference type="EMBL" id="KGJ93671.1"/>
    </source>
</evidence>
<dbReference type="PATRIC" id="fig|28229.4.peg.1192"/>
<evidence type="ECO:0000313" key="3">
    <source>
        <dbReference type="Proteomes" id="UP000029843"/>
    </source>
</evidence>
<dbReference type="SUPFAM" id="SSF54427">
    <property type="entry name" value="NTF2-like"/>
    <property type="match status" value="1"/>
</dbReference>
<dbReference type="Proteomes" id="UP000029843">
    <property type="component" value="Unassembled WGS sequence"/>
</dbReference>
<proteinExistence type="predicted"/>
<feature type="chain" id="PRO_5001949329" description="SnoaL-like domain-containing protein" evidence="1">
    <location>
        <begin position="18"/>
        <end position="165"/>
    </location>
</feature>
<evidence type="ECO:0008006" key="4">
    <source>
        <dbReference type="Google" id="ProtNLM"/>
    </source>
</evidence>
<dbReference type="InterPro" id="IPR032710">
    <property type="entry name" value="NTF2-like_dom_sf"/>
</dbReference>
<gene>
    <name evidence="2" type="ORF">ND2E_2164</name>
</gene>
<reference evidence="2 3" key="1">
    <citation type="submission" date="2014-08" db="EMBL/GenBank/DDBJ databases">
        <title>Genomic and Phenotypic Diversity of Colwellia psychrerythraea strains from Disparate Marine Basins.</title>
        <authorList>
            <person name="Techtmann S.M."/>
            <person name="Stelling S.C."/>
            <person name="Utturkar S.M."/>
            <person name="Alshibli N."/>
            <person name="Harris A."/>
            <person name="Brown S.D."/>
            <person name="Hazen T.C."/>
        </authorList>
    </citation>
    <scope>NUCLEOTIDE SEQUENCE [LARGE SCALE GENOMIC DNA]</scope>
    <source>
        <strain evidence="2 3">ND2E</strain>
    </source>
</reference>